<dbReference type="SMART" id="SM00020">
    <property type="entry name" value="Tryp_SPc"/>
    <property type="match status" value="1"/>
</dbReference>
<evidence type="ECO:0000313" key="10">
    <source>
        <dbReference type="Proteomes" id="UP000663879"/>
    </source>
</evidence>
<evidence type="ECO:0000256" key="3">
    <source>
        <dbReference type="ARBA" id="ARBA00023157"/>
    </source>
</evidence>
<dbReference type="Pfam" id="PF00089">
    <property type="entry name" value="Trypsin"/>
    <property type="match status" value="1"/>
</dbReference>
<evidence type="ECO:0000256" key="1">
    <source>
        <dbReference type="ARBA" id="ARBA00004613"/>
    </source>
</evidence>
<dbReference type="InterPro" id="IPR000742">
    <property type="entry name" value="EGF"/>
</dbReference>
<dbReference type="Gene3D" id="2.10.25.10">
    <property type="entry name" value="Laminin"/>
    <property type="match status" value="1"/>
</dbReference>
<evidence type="ECO:0000256" key="4">
    <source>
        <dbReference type="ARBA" id="ARBA00024195"/>
    </source>
</evidence>
<dbReference type="PROSITE" id="PS50026">
    <property type="entry name" value="EGF_3"/>
    <property type="match status" value="1"/>
</dbReference>
<dbReference type="InterPro" id="IPR001314">
    <property type="entry name" value="Peptidase_S1A"/>
</dbReference>
<reference evidence="9" key="1">
    <citation type="submission" date="2021-02" db="EMBL/GenBank/DDBJ databases">
        <authorList>
            <person name="Nowell W R."/>
        </authorList>
    </citation>
    <scope>NUCLEOTIDE SEQUENCE</scope>
    <source>
        <strain evidence="9">Ploen Becks lab</strain>
    </source>
</reference>
<keyword evidence="6" id="KW-0472">Membrane</keyword>
<proteinExistence type="inferred from homology"/>
<keyword evidence="10" id="KW-1185">Reference proteome</keyword>
<keyword evidence="3" id="KW-1015">Disulfide bond</keyword>
<dbReference type="InterPro" id="IPR051487">
    <property type="entry name" value="Ser/Thr_Proteases_Immune/Dev"/>
</dbReference>
<dbReference type="PROSITE" id="PS01186">
    <property type="entry name" value="EGF_2"/>
    <property type="match status" value="1"/>
</dbReference>
<dbReference type="EMBL" id="CAJNOC010003621">
    <property type="protein sequence ID" value="CAF0991079.1"/>
    <property type="molecule type" value="Genomic_DNA"/>
</dbReference>
<dbReference type="Proteomes" id="UP000663879">
    <property type="component" value="Unassembled WGS sequence"/>
</dbReference>
<keyword evidence="5" id="KW-0245">EGF-like domain</keyword>
<comment type="caution">
    <text evidence="5">Lacks conserved residue(s) required for the propagation of feature annotation.</text>
</comment>
<dbReference type="GO" id="GO:0004252">
    <property type="term" value="F:serine-type endopeptidase activity"/>
    <property type="evidence" value="ECO:0007669"/>
    <property type="project" value="InterPro"/>
</dbReference>
<accession>A0A814G0I4</accession>
<dbReference type="InterPro" id="IPR043504">
    <property type="entry name" value="Peptidase_S1_PA_chymotrypsin"/>
</dbReference>
<evidence type="ECO:0000256" key="5">
    <source>
        <dbReference type="PROSITE-ProRule" id="PRU00076"/>
    </source>
</evidence>
<dbReference type="CDD" id="cd00190">
    <property type="entry name" value="Tryp_SPc"/>
    <property type="match status" value="1"/>
</dbReference>
<dbReference type="PRINTS" id="PR00722">
    <property type="entry name" value="CHYMOTRYPSIN"/>
</dbReference>
<protein>
    <submittedName>
        <fullName evidence="9">Uncharacterized protein</fullName>
    </submittedName>
</protein>
<feature type="domain" description="Peptidase S1" evidence="8">
    <location>
        <begin position="110"/>
        <end position="393"/>
    </location>
</feature>
<dbReference type="SUPFAM" id="SSF50494">
    <property type="entry name" value="Trypsin-like serine proteases"/>
    <property type="match status" value="1"/>
</dbReference>
<dbReference type="GO" id="GO:0006508">
    <property type="term" value="P:proteolysis"/>
    <property type="evidence" value="ECO:0007669"/>
    <property type="project" value="InterPro"/>
</dbReference>
<feature type="transmembrane region" description="Helical" evidence="6">
    <location>
        <begin position="35"/>
        <end position="61"/>
    </location>
</feature>
<comment type="similarity">
    <text evidence="4">Belongs to the peptidase S1 family. CLIP subfamily.</text>
</comment>
<keyword evidence="2" id="KW-0964">Secreted</keyword>
<dbReference type="InterPro" id="IPR001254">
    <property type="entry name" value="Trypsin_dom"/>
</dbReference>
<dbReference type="AlphaFoldDB" id="A0A814G0I4"/>
<organism evidence="9 10">
    <name type="scientific">Brachionus calyciflorus</name>
    <dbReference type="NCBI Taxonomy" id="104777"/>
    <lineage>
        <taxon>Eukaryota</taxon>
        <taxon>Metazoa</taxon>
        <taxon>Spiralia</taxon>
        <taxon>Gnathifera</taxon>
        <taxon>Rotifera</taxon>
        <taxon>Eurotatoria</taxon>
        <taxon>Monogononta</taxon>
        <taxon>Pseudotrocha</taxon>
        <taxon>Ploima</taxon>
        <taxon>Brachionidae</taxon>
        <taxon>Brachionus</taxon>
    </lineage>
</organism>
<dbReference type="GO" id="GO:0005576">
    <property type="term" value="C:extracellular region"/>
    <property type="evidence" value="ECO:0007669"/>
    <property type="project" value="UniProtKB-SubCell"/>
</dbReference>
<dbReference type="OrthoDB" id="5775647at2759"/>
<comment type="subcellular location">
    <subcellularLocation>
        <location evidence="1">Secreted</location>
    </subcellularLocation>
</comment>
<sequence>MNREKEIEEIEHIKIVYTNSTIKKDYDFDFKHHRFFVISYSLFGAIILILAIVALVITGAYPCVHTKCNQHATCFNTPFYADCVCNEGFAGDGRDHCDECGITYFKNNAIEAGIGSVPYSWPATGIIEFMYTTLAKVSHQKVLVYNYDACGAVLINRKTALTAAHCIKTDFSFTSWASRTNTMINVTFNNFHPTLESIYSLYFGINKFVYYSVDLPHVQMGDVKDIIIHPDYNKETYENDIAIVTFLNEINLDRYTQIACLPNKTSYDIPKQNHNKAFVAGYSSAGSSWTSLNQYNIILDLYNNSMCENVQSNRTKNWNMQFCAGEYDLFLNETSKCHGDYGSPLYVLDEINGKKKYVASGLLSYDVPCNVEHSPAVFTRISSYIDWIIENSRYYN</sequence>
<feature type="domain" description="EGF-like" evidence="7">
    <location>
        <begin position="59"/>
        <end position="98"/>
    </location>
</feature>
<dbReference type="InterPro" id="IPR018114">
    <property type="entry name" value="TRYPSIN_HIS"/>
</dbReference>
<evidence type="ECO:0000259" key="8">
    <source>
        <dbReference type="PROSITE" id="PS50240"/>
    </source>
</evidence>
<keyword evidence="6" id="KW-1133">Transmembrane helix</keyword>
<dbReference type="InterPro" id="IPR009003">
    <property type="entry name" value="Peptidase_S1_PA"/>
</dbReference>
<evidence type="ECO:0000313" key="9">
    <source>
        <dbReference type="EMBL" id="CAF0991079.1"/>
    </source>
</evidence>
<gene>
    <name evidence="9" type="ORF">OXX778_LOCUS15913</name>
</gene>
<dbReference type="PROSITE" id="PS00134">
    <property type="entry name" value="TRYPSIN_HIS"/>
    <property type="match status" value="1"/>
</dbReference>
<comment type="caution">
    <text evidence="9">The sequence shown here is derived from an EMBL/GenBank/DDBJ whole genome shotgun (WGS) entry which is preliminary data.</text>
</comment>
<name>A0A814G0I4_9BILA</name>
<evidence type="ECO:0000256" key="6">
    <source>
        <dbReference type="SAM" id="Phobius"/>
    </source>
</evidence>
<evidence type="ECO:0000256" key="2">
    <source>
        <dbReference type="ARBA" id="ARBA00022525"/>
    </source>
</evidence>
<dbReference type="PANTHER" id="PTHR24256">
    <property type="entry name" value="TRYPTASE-RELATED"/>
    <property type="match status" value="1"/>
</dbReference>
<dbReference type="Gene3D" id="2.40.10.10">
    <property type="entry name" value="Trypsin-like serine proteases"/>
    <property type="match status" value="1"/>
</dbReference>
<dbReference type="PROSITE" id="PS50240">
    <property type="entry name" value="TRYPSIN_DOM"/>
    <property type="match status" value="1"/>
</dbReference>
<keyword evidence="6" id="KW-0812">Transmembrane</keyword>
<evidence type="ECO:0000259" key="7">
    <source>
        <dbReference type="PROSITE" id="PS50026"/>
    </source>
</evidence>